<keyword evidence="6" id="KW-1185">Reference proteome</keyword>
<dbReference type="PANTHER" id="PTHR43976">
    <property type="entry name" value="SHORT CHAIN DEHYDROGENASE"/>
    <property type="match status" value="1"/>
</dbReference>
<dbReference type="InterPro" id="IPR057326">
    <property type="entry name" value="KR_dom"/>
</dbReference>
<dbReference type="PROSITE" id="PS00061">
    <property type="entry name" value="ADH_SHORT"/>
    <property type="match status" value="1"/>
</dbReference>
<dbReference type="RefSeq" id="WP_069810917.1">
    <property type="nucleotide sequence ID" value="NZ_CP017305.1"/>
</dbReference>
<dbReference type="InterPro" id="IPR051911">
    <property type="entry name" value="SDR_oxidoreductase"/>
</dbReference>
<dbReference type="InterPro" id="IPR036291">
    <property type="entry name" value="NAD(P)-bd_dom_sf"/>
</dbReference>
<feature type="domain" description="Ketoreductase" evidence="4">
    <location>
        <begin position="6"/>
        <end position="182"/>
    </location>
</feature>
<name>A0A1D8D5S3_CHLLM</name>
<evidence type="ECO:0000256" key="1">
    <source>
        <dbReference type="ARBA" id="ARBA00006484"/>
    </source>
</evidence>
<dbReference type="PRINTS" id="PR00081">
    <property type="entry name" value="GDHRDH"/>
</dbReference>
<dbReference type="PANTHER" id="PTHR43976:SF16">
    <property type="entry name" value="SHORT-CHAIN DEHYDROGENASE_REDUCTASE FAMILY PROTEIN"/>
    <property type="match status" value="1"/>
</dbReference>
<evidence type="ECO:0000313" key="6">
    <source>
        <dbReference type="Proteomes" id="UP000095185"/>
    </source>
</evidence>
<comment type="similarity">
    <text evidence="1 3">Belongs to the short-chain dehydrogenases/reductases (SDR) family.</text>
</comment>
<dbReference type="SMART" id="SM00822">
    <property type="entry name" value="PKS_KR"/>
    <property type="match status" value="1"/>
</dbReference>
<dbReference type="Pfam" id="PF00106">
    <property type="entry name" value="adh_short"/>
    <property type="match status" value="1"/>
</dbReference>
<dbReference type="SUPFAM" id="SSF51735">
    <property type="entry name" value="NAD(P)-binding Rossmann-fold domains"/>
    <property type="match status" value="1"/>
</dbReference>
<dbReference type="STRING" id="274537.BIU88_11635"/>
<dbReference type="OrthoDB" id="9775296at2"/>
<dbReference type="Proteomes" id="UP000095185">
    <property type="component" value="Chromosome"/>
</dbReference>
<proteinExistence type="inferred from homology"/>
<dbReference type="PRINTS" id="PR00080">
    <property type="entry name" value="SDRFAMILY"/>
</dbReference>
<reference evidence="5" key="1">
    <citation type="submission" date="2016-09" db="EMBL/GenBank/DDBJ databases">
        <title>Genome sequence of Chlorobaculum limnaeum.</title>
        <authorList>
            <person name="Liu Z."/>
            <person name="Tank M."/>
            <person name="Bryant D.A."/>
        </authorList>
    </citation>
    <scope>NUCLEOTIDE SEQUENCE [LARGE SCALE GENOMIC DNA]</scope>
    <source>
        <strain evidence="5">DSM 1677</strain>
    </source>
</reference>
<dbReference type="GO" id="GO:0016491">
    <property type="term" value="F:oxidoreductase activity"/>
    <property type="evidence" value="ECO:0007669"/>
    <property type="project" value="UniProtKB-KW"/>
</dbReference>
<protein>
    <submittedName>
        <fullName evidence="5">Short-chain dehydrogenase</fullName>
    </submittedName>
</protein>
<dbReference type="InterPro" id="IPR020904">
    <property type="entry name" value="Sc_DH/Rdtase_CS"/>
</dbReference>
<dbReference type="InterPro" id="IPR002347">
    <property type="entry name" value="SDR_fam"/>
</dbReference>
<evidence type="ECO:0000259" key="4">
    <source>
        <dbReference type="SMART" id="SM00822"/>
    </source>
</evidence>
<dbReference type="CDD" id="cd05233">
    <property type="entry name" value="SDR_c"/>
    <property type="match status" value="1"/>
</dbReference>
<evidence type="ECO:0000313" key="5">
    <source>
        <dbReference type="EMBL" id="AOS84727.1"/>
    </source>
</evidence>
<gene>
    <name evidence="5" type="ORF">BIU88_11635</name>
</gene>
<dbReference type="KEGG" id="clz:BIU88_11635"/>
<sequence>MNLAEKTAVVTGSSSGIGLAVCRALLDAGAVVFGLSRRETPVAHERFRWFKTDVTREAEIDRAFDAVFAERGRVDLLVNNAGFGFFRDIELIDPAEWRRLIDTNLTAMFLCSRKVAPAMKKAGRGMIVNVGSVAGKRGIKGGTAYCASKFAVNGFSESLMEELRGFGIRVACLNPGSVMTEFFDHAGVEPKKLMQPGDLARLIVLLVQLPDGMLPDEMTVRPL</sequence>
<accession>A0A1D8D5S3</accession>
<organism evidence="5 6">
    <name type="scientific">Chlorobaculum limnaeum</name>
    <dbReference type="NCBI Taxonomy" id="274537"/>
    <lineage>
        <taxon>Bacteria</taxon>
        <taxon>Pseudomonadati</taxon>
        <taxon>Chlorobiota</taxon>
        <taxon>Chlorobiia</taxon>
        <taxon>Chlorobiales</taxon>
        <taxon>Chlorobiaceae</taxon>
        <taxon>Chlorobaculum</taxon>
    </lineage>
</organism>
<keyword evidence="2" id="KW-0560">Oxidoreductase</keyword>
<evidence type="ECO:0000256" key="2">
    <source>
        <dbReference type="ARBA" id="ARBA00023002"/>
    </source>
</evidence>
<dbReference type="AlphaFoldDB" id="A0A1D8D5S3"/>
<dbReference type="FunFam" id="3.40.50.720:FF:000084">
    <property type="entry name" value="Short-chain dehydrogenase reductase"/>
    <property type="match status" value="1"/>
</dbReference>
<dbReference type="Gene3D" id="3.40.50.720">
    <property type="entry name" value="NAD(P)-binding Rossmann-like Domain"/>
    <property type="match status" value="1"/>
</dbReference>
<dbReference type="EMBL" id="CP017305">
    <property type="protein sequence ID" value="AOS84727.1"/>
    <property type="molecule type" value="Genomic_DNA"/>
</dbReference>
<evidence type="ECO:0000256" key="3">
    <source>
        <dbReference type="RuleBase" id="RU000363"/>
    </source>
</evidence>